<reference evidence="1 2" key="1">
    <citation type="submission" date="2018-10" db="EMBL/GenBank/DDBJ databases">
        <title>Genomic Encyclopedia of Archaeal and Bacterial Type Strains, Phase II (KMG-II): from individual species to whole genera.</title>
        <authorList>
            <person name="Goeker M."/>
        </authorList>
    </citation>
    <scope>NUCLEOTIDE SEQUENCE [LARGE SCALE GENOMIC DNA]</scope>
    <source>
        <strain evidence="1 2">DSM 14954</strain>
    </source>
</reference>
<keyword evidence="2" id="KW-1185">Reference proteome</keyword>
<sequence length="152" mass="16436">MSSHTSAWDELPAEIVEVILAASDLADCTRGEVGYDDPAAACKRLDAALTAFGNDRLAKLQAAPPPAVPARSPRQRVPASVQPLVAITGYQLRQLAAHYAPLLGDEDHVWMHPAEGSAEDEVYDITTGGLRIHEQPMDTAKATFPAYPEHRR</sequence>
<gene>
    <name evidence="1" type="ORF">C8N24_0330</name>
</gene>
<evidence type="ECO:0000313" key="1">
    <source>
        <dbReference type="EMBL" id="RKQ90525.1"/>
    </source>
</evidence>
<dbReference type="Proteomes" id="UP000278962">
    <property type="component" value="Unassembled WGS sequence"/>
</dbReference>
<accession>A0A660L8D8</accession>
<dbReference type="EMBL" id="RBIL01000001">
    <property type="protein sequence ID" value="RKQ90525.1"/>
    <property type="molecule type" value="Genomic_DNA"/>
</dbReference>
<dbReference type="AlphaFoldDB" id="A0A660L8D8"/>
<evidence type="ECO:0000313" key="2">
    <source>
        <dbReference type="Proteomes" id="UP000278962"/>
    </source>
</evidence>
<comment type="caution">
    <text evidence="1">The sequence shown here is derived from an EMBL/GenBank/DDBJ whole genome shotgun (WGS) entry which is preliminary data.</text>
</comment>
<dbReference type="RefSeq" id="WP_121247278.1">
    <property type="nucleotide sequence ID" value="NZ_RBIL01000001.1"/>
</dbReference>
<proteinExistence type="predicted"/>
<name>A0A660L8D8_9ACTN</name>
<protein>
    <submittedName>
        <fullName evidence="1">Uncharacterized protein</fullName>
    </submittedName>
</protein>
<organism evidence="1 2">
    <name type="scientific">Solirubrobacter pauli</name>
    <dbReference type="NCBI Taxonomy" id="166793"/>
    <lineage>
        <taxon>Bacteria</taxon>
        <taxon>Bacillati</taxon>
        <taxon>Actinomycetota</taxon>
        <taxon>Thermoleophilia</taxon>
        <taxon>Solirubrobacterales</taxon>
        <taxon>Solirubrobacteraceae</taxon>
        <taxon>Solirubrobacter</taxon>
    </lineage>
</organism>